<feature type="compositionally biased region" description="Low complexity" evidence="1">
    <location>
        <begin position="1"/>
        <end position="28"/>
    </location>
</feature>
<evidence type="ECO:0000256" key="1">
    <source>
        <dbReference type="SAM" id="MobiDB-lite"/>
    </source>
</evidence>
<protein>
    <submittedName>
        <fullName evidence="2">Putative secreted protein</fullName>
    </submittedName>
</protein>
<accession>A0A2M4DP95</accession>
<proteinExistence type="predicted"/>
<reference evidence="2" key="1">
    <citation type="submission" date="2018-01" db="EMBL/GenBank/DDBJ databases">
        <title>An insight into the sialome of Amazonian anophelines.</title>
        <authorList>
            <person name="Ribeiro J.M."/>
            <person name="Scarpassa V."/>
            <person name="Calvo E."/>
        </authorList>
    </citation>
    <scope>NUCLEOTIDE SEQUENCE</scope>
</reference>
<sequence>MAAGALVAGTSSTSSGGSSAPAGSSPVLTSSEGVKLTIKPLPEQPKLPKLTIKTTGLGTIAETSDASLVSSTSSSFSPKTELQVLVATPNSGATTC</sequence>
<organism evidence="2">
    <name type="scientific">Anopheles darlingi</name>
    <name type="common">Mosquito</name>
    <dbReference type="NCBI Taxonomy" id="43151"/>
    <lineage>
        <taxon>Eukaryota</taxon>
        <taxon>Metazoa</taxon>
        <taxon>Ecdysozoa</taxon>
        <taxon>Arthropoda</taxon>
        <taxon>Hexapoda</taxon>
        <taxon>Insecta</taxon>
        <taxon>Pterygota</taxon>
        <taxon>Neoptera</taxon>
        <taxon>Endopterygota</taxon>
        <taxon>Diptera</taxon>
        <taxon>Nematocera</taxon>
        <taxon>Culicoidea</taxon>
        <taxon>Culicidae</taxon>
        <taxon>Anophelinae</taxon>
        <taxon>Anopheles</taxon>
    </lineage>
</organism>
<name>A0A2M4DP95_ANODA</name>
<dbReference type="EMBL" id="GGFL01015212">
    <property type="protein sequence ID" value="MBW79390.1"/>
    <property type="molecule type" value="Transcribed_RNA"/>
</dbReference>
<dbReference type="AlphaFoldDB" id="A0A2M4DP95"/>
<feature type="region of interest" description="Disordered" evidence="1">
    <location>
        <begin position="1"/>
        <end position="47"/>
    </location>
</feature>
<evidence type="ECO:0000313" key="2">
    <source>
        <dbReference type="EMBL" id="MBW79390.1"/>
    </source>
</evidence>